<gene>
    <name evidence="2" type="ORF">SDC9_150294</name>
</gene>
<evidence type="ECO:0000313" key="2">
    <source>
        <dbReference type="EMBL" id="MPN03071.1"/>
    </source>
</evidence>
<dbReference type="AlphaFoldDB" id="A0A645EM29"/>
<comment type="caution">
    <text evidence="2">The sequence shown here is derived from an EMBL/GenBank/DDBJ whole genome shotgun (WGS) entry which is preliminary data.</text>
</comment>
<reference evidence="2" key="1">
    <citation type="submission" date="2019-08" db="EMBL/GenBank/DDBJ databases">
        <authorList>
            <person name="Kucharzyk K."/>
            <person name="Murdoch R.W."/>
            <person name="Higgins S."/>
            <person name="Loffler F."/>
        </authorList>
    </citation>
    <scope>NUCLEOTIDE SEQUENCE</scope>
</reference>
<dbReference type="EMBL" id="VSSQ01049011">
    <property type="protein sequence ID" value="MPN03071.1"/>
    <property type="molecule type" value="Genomic_DNA"/>
</dbReference>
<accession>A0A645EM29</accession>
<name>A0A645EM29_9ZZZZ</name>
<evidence type="ECO:0000256" key="1">
    <source>
        <dbReference type="SAM" id="MobiDB-lite"/>
    </source>
</evidence>
<protein>
    <submittedName>
        <fullName evidence="2">Uncharacterized protein</fullName>
    </submittedName>
</protein>
<sequence length="118" mass="13531">MQAQNRVKLAFAQQRLQMLCIARVDRIDGGFSFAFAQERGSGREKRKPARACKRLISQRFQVRERRMLPKQHTRAEGEARVPACSKRLLQRTGNNLLPFTLGAGQDQRPHFGFPPIPM</sequence>
<proteinExistence type="predicted"/>
<feature type="region of interest" description="Disordered" evidence="1">
    <location>
        <begin position="99"/>
        <end position="118"/>
    </location>
</feature>
<organism evidence="2">
    <name type="scientific">bioreactor metagenome</name>
    <dbReference type="NCBI Taxonomy" id="1076179"/>
    <lineage>
        <taxon>unclassified sequences</taxon>
        <taxon>metagenomes</taxon>
        <taxon>ecological metagenomes</taxon>
    </lineage>
</organism>